<evidence type="ECO:0000256" key="8">
    <source>
        <dbReference type="PROSITE-ProRule" id="PRU01379"/>
    </source>
</evidence>
<dbReference type="InterPro" id="IPR057247">
    <property type="entry name" value="CARBOXYPEPT_ZN_2"/>
</dbReference>
<dbReference type="SMART" id="SM00631">
    <property type="entry name" value="Zn_pept"/>
    <property type="match status" value="1"/>
</dbReference>
<dbReference type="SUPFAM" id="SSF53187">
    <property type="entry name" value="Zn-dependent exopeptidases"/>
    <property type="match status" value="1"/>
</dbReference>
<organism evidence="11 12">
    <name type="scientific">Labrus bergylta</name>
    <name type="common">ballan wrasse</name>
    <dbReference type="NCBI Taxonomy" id="56723"/>
    <lineage>
        <taxon>Eukaryota</taxon>
        <taxon>Metazoa</taxon>
        <taxon>Chordata</taxon>
        <taxon>Craniata</taxon>
        <taxon>Vertebrata</taxon>
        <taxon>Euteleostomi</taxon>
        <taxon>Actinopterygii</taxon>
        <taxon>Neopterygii</taxon>
        <taxon>Teleostei</taxon>
        <taxon>Neoteleostei</taxon>
        <taxon>Acanthomorphata</taxon>
        <taxon>Eupercaria</taxon>
        <taxon>Labriformes</taxon>
        <taxon>Labridae</taxon>
        <taxon>Labrus</taxon>
    </lineage>
</organism>
<dbReference type="GO" id="GO:0006508">
    <property type="term" value="P:proteolysis"/>
    <property type="evidence" value="ECO:0007669"/>
    <property type="project" value="UniProtKB-KW"/>
</dbReference>
<sequence length="257" mass="28545">MQDIPFVLSANLHGGELVVTYPFDCTRDWAPQEDTPTADNAFFRWLATVYASTNLVMANPDRRICHYEDFQKHNNIINGGAWHTVPGSMNDFSYLHTNCFEVTVELSCDKFPHASELPVEWENNKESLLVYMEQIHRGIKGVIRDKLTKQGITDAVVKVEDHDHDIRSGDPRQRREDPPGPAAASSCAEAPKATRQHQGPQPAPGESAPAGGAADEEGSVHQSPERMRAGRDEGTEEASDVSWITGWKSSRGENRPL</sequence>
<dbReference type="InParanoid" id="A0A3Q3NRW1"/>
<evidence type="ECO:0000256" key="2">
    <source>
        <dbReference type="ARBA" id="ARBA00005988"/>
    </source>
</evidence>
<evidence type="ECO:0000256" key="4">
    <source>
        <dbReference type="ARBA" id="ARBA00022670"/>
    </source>
</evidence>
<comment type="cofactor">
    <cofactor evidence="1">
        <name>Zn(2+)</name>
        <dbReference type="ChEBI" id="CHEBI:29105"/>
    </cofactor>
</comment>
<dbReference type="InterPro" id="IPR000834">
    <property type="entry name" value="Peptidase_M14"/>
</dbReference>
<feature type="region of interest" description="Disordered" evidence="9">
    <location>
        <begin position="158"/>
        <end position="257"/>
    </location>
</feature>
<dbReference type="Pfam" id="PF00246">
    <property type="entry name" value="Peptidase_M14"/>
    <property type="match status" value="1"/>
</dbReference>
<dbReference type="InterPro" id="IPR050753">
    <property type="entry name" value="Peptidase_M14_domain"/>
</dbReference>
<evidence type="ECO:0000259" key="10">
    <source>
        <dbReference type="PROSITE" id="PS52035"/>
    </source>
</evidence>
<dbReference type="GO" id="GO:0004181">
    <property type="term" value="F:metallocarboxypeptidase activity"/>
    <property type="evidence" value="ECO:0007669"/>
    <property type="project" value="InterPro"/>
</dbReference>
<dbReference type="PANTHER" id="PTHR11532:SF43">
    <property type="entry name" value="CARBOXYPEPTIDASE X1-RELATED"/>
    <property type="match status" value="1"/>
</dbReference>
<feature type="compositionally biased region" description="Basic and acidic residues" evidence="9">
    <location>
        <begin position="223"/>
        <end position="233"/>
    </location>
</feature>
<keyword evidence="7" id="KW-0482">Metalloprotease</keyword>
<dbReference type="AlphaFoldDB" id="A0A3Q3NRW1"/>
<keyword evidence="6" id="KW-0862">Zinc</keyword>
<feature type="compositionally biased region" description="Low complexity" evidence="9">
    <location>
        <begin position="182"/>
        <end position="213"/>
    </location>
</feature>
<evidence type="ECO:0000256" key="6">
    <source>
        <dbReference type="ARBA" id="ARBA00022833"/>
    </source>
</evidence>
<dbReference type="PANTHER" id="PTHR11532">
    <property type="entry name" value="PROTEASE M14 CARBOXYPEPTIDASE"/>
    <property type="match status" value="1"/>
</dbReference>
<reference evidence="11" key="1">
    <citation type="submission" date="2025-08" db="UniProtKB">
        <authorList>
            <consortium name="Ensembl"/>
        </authorList>
    </citation>
    <scope>IDENTIFICATION</scope>
</reference>
<dbReference type="Ensembl" id="ENSLBET00000040407.1">
    <property type="protein sequence ID" value="ENSLBEP00000038760.1"/>
    <property type="gene ID" value="ENSLBEG00000028942.1"/>
</dbReference>
<feature type="active site" description="Proton donor/acceptor" evidence="8">
    <location>
        <position position="105"/>
    </location>
</feature>
<feature type="compositionally biased region" description="Basic and acidic residues" evidence="9">
    <location>
        <begin position="158"/>
        <end position="178"/>
    </location>
</feature>
<evidence type="ECO:0000313" key="12">
    <source>
        <dbReference type="Proteomes" id="UP000261660"/>
    </source>
</evidence>
<evidence type="ECO:0000313" key="11">
    <source>
        <dbReference type="Ensembl" id="ENSLBEP00000038760.1"/>
    </source>
</evidence>
<accession>A0A3Q3NRW1</accession>
<keyword evidence="7" id="KW-0378">Hydrolase</keyword>
<evidence type="ECO:0000256" key="9">
    <source>
        <dbReference type="SAM" id="MobiDB-lite"/>
    </source>
</evidence>
<evidence type="ECO:0000256" key="7">
    <source>
        <dbReference type="ARBA" id="ARBA00023049"/>
    </source>
</evidence>
<dbReference type="GO" id="GO:0005615">
    <property type="term" value="C:extracellular space"/>
    <property type="evidence" value="ECO:0007669"/>
    <property type="project" value="TreeGrafter"/>
</dbReference>
<protein>
    <submittedName>
        <fullName evidence="11">Probable carboxypeptidase X1</fullName>
    </submittedName>
</protein>
<name>A0A3Q3NRW1_9LABR</name>
<dbReference type="GO" id="GO:0008270">
    <property type="term" value="F:zinc ion binding"/>
    <property type="evidence" value="ECO:0007669"/>
    <property type="project" value="InterPro"/>
</dbReference>
<evidence type="ECO:0000256" key="1">
    <source>
        <dbReference type="ARBA" id="ARBA00001947"/>
    </source>
</evidence>
<evidence type="ECO:0000256" key="5">
    <source>
        <dbReference type="ARBA" id="ARBA00022723"/>
    </source>
</evidence>
<comment type="similarity">
    <text evidence="2 8">Belongs to the peptidase M14 family.</text>
</comment>
<feature type="domain" description="Peptidase M14" evidence="10">
    <location>
        <begin position="1"/>
        <end position="135"/>
    </location>
</feature>
<dbReference type="Proteomes" id="UP000261660">
    <property type="component" value="Unplaced"/>
</dbReference>
<dbReference type="Gene3D" id="3.40.630.10">
    <property type="entry name" value="Zn peptidases"/>
    <property type="match status" value="1"/>
</dbReference>
<dbReference type="PROSITE" id="PS52035">
    <property type="entry name" value="PEPTIDASE_M14"/>
    <property type="match status" value="1"/>
</dbReference>
<proteinExistence type="inferred from homology"/>
<keyword evidence="5" id="KW-0479">Metal-binding</keyword>
<keyword evidence="3" id="KW-0121">Carboxypeptidase</keyword>
<dbReference type="GeneTree" id="ENSGT00940000156141"/>
<reference evidence="11" key="2">
    <citation type="submission" date="2025-09" db="UniProtKB">
        <authorList>
            <consortium name="Ensembl"/>
        </authorList>
    </citation>
    <scope>IDENTIFICATION</scope>
</reference>
<evidence type="ECO:0000256" key="3">
    <source>
        <dbReference type="ARBA" id="ARBA00022645"/>
    </source>
</evidence>
<dbReference type="STRING" id="56723.ENSLBEP00000038760"/>
<keyword evidence="12" id="KW-1185">Reference proteome</keyword>
<dbReference type="PROSITE" id="PS00133">
    <property type="entry name" value="CARBOXYPEPT_ZN_2"/>
    <property type="match status" value="1"/>
</dbReference>
<keyword evidence="4" id="KW-0645">Protease</keyword>